<organism evidence="3">
    <name type="scientific">freshwater metagenome</name>
    <dbReference type="NCBI Taxonomy" id="449393"/>
    <lineage>
        <taxon>unclassified sequences</taxon>
        <taxon>metagenomes</taxon>
        <taxon>ecological metagenomes</taxon>
    </lineage>
</organism>
<feature type="domain" description="Glycosyl transferase family 1" evidence="1">
    <location>
        <begin position="204"/>
        <end position="358"/>
    </location>
</feature>
<evidence type="ECO:0000259" key="2">
    <source>
        <dbReference type="Pfam" id="PF13439"/>
    </source>
</evidence>
<evidence type="ECO:0000259" key="1">
    <source>
        <dbReference type="Pfam" id="PF00534"/>
    </source>
</evidence>
<sequence length="383" mass="41518">MPATSEPPQQRADGRLRVVFMNWRDTSNPEGGGSEVYVEKVAESFAAAGHEVTIFCAAHSEAPDREVRRGVRFVRAGSKLGVYLEAARHYRRGELGDPDVVVDVQNGIPFFSRLVRRGTPTIVLVHHVHREQWPVVYGPLRSRIGWALESRVAPRVYRGSAYVTVSESSRDELVALGVRAQDISIVRNGTDTPSSPTGESRDLSPRVVVLGRIVPHKRVEIAIDTVADLRADIPGLTLAVIGDGWWSDALAQHIATRGAGAYVDLAGFVDDEAKHQALAASWVMLLPSLKEGWGLAVMEAAAHGVPCVAFRAAGGVQESILDGVTGLLVDTPEEMTNALRSLLVDTELRERLGAAARDRAALFTWEMTAQEFRGVVELVLAAG</sequence>
<dbReference type="Pfam" id="PF13439">
    <property type="entry name" value="Glyco_transf_4"/>
    <property type="match status" value="1"/>
</dbReference>
<dbReference type="GO" id="GO:0016758">
    <property type="term" value="F:hexosyltransferase activity"/>
    <property type="evidence" value="ECO:0007669"/>
    <property type="project" value="TreeGrafter"/>
</dbReference>
<reference evidence="3" key="1">
    <citation type="submission" date="2020-05" db="EMBL/GenBank/DDBJ databases">
        <authorList>
            <person name="Chiriac C."/>
            <person name="Salcher M."/>
            <person name="Ghai R."/>
            <person name="Kavagutti S V."/>
        </authorList>
    </citation>
    <scope>NUCLEOTIDE SEQUENCE</scope>
</reference>
<dbReference type="InterPro" id="IPR050194">
    <property type="entry name" value="Glycosyltransferase_grp1"/>
</dbReference>
<name>A0A6J7IQ93_9ZZZZ</name>
<dbReference type="InterPro" id="IPR001296">
    <property type="entry name" value="Glyco_trans_1"/>
</dbReference>
<dbReference type="AlphaFoldDB" id="A0A6J7IQ93"/>
<feature type="domain" description="Glycosyltransferase subfamily 4-like N-terminal" evidence="2">
    <location>
        <begin position="32"/>
        <end position="192"/>
    </location>
</feature>
<gene>
    <name evidence="3" type="ORF">UFOPK3773_00354</name>
</gene>
<proteinExistence type="predicted"/>
<dbReference type="CDD" id="cd03801">
    <property type="entry name" value="GT4_PimA-like"/>
    <property type="match status" value="1"/>
</dbReference>
<protein>
    <submittedName>
        <fullName evidence="3">Unannotated protein</fullName>
    </submittedName>
</protein>
<dbReference type="Gene3D" id="3.40.50.2000">
    <property type="entry name" value="Glycogen Phosphorylase B"/>
    <property type="match status" value="2"/>
</dbReference>
<dbReference type="PANTHER" id="PTHR45947">
    <property type="entry name" value="SULFOQUINOVOSYL TRANSFERASE SQD2"/>
    <property type="match status" value="1"/>
</dbReference>
<dbReference type="SUPFAM" id="SSF53756">
    <property type="entry name" value="UDP-Glycosyltransferase/glycogen phosphorylase"/>
    <property type="match status" value="1"/>
</dbReference>
<evidence type="ECO:0000313" key="3">
    <source>
        <dbReference type="EMBL" id="CAB4932876.1"/>
    </source>
</evidence>
<dbReference type="Pfam" id="PF00534">
    <property type="entry name" value="Glycos_transf_1"/>
    <property type="match status" value="1"/>
</dbReference>
<dbReference type="PANTHER" id="PTHR45947:SF3">
    <property type="entry name" value="SULFOQUINOVOSYL TRANSFERASE SQD2"/>
    <property type="match status" value="1"/>
</dbReference>
<dbReference type="EMBL" id="CAFBNF010000021">
    <property type="protein sequence ID" value="CAB4932876.1"/>
    <property type="molecule type" value="Genomic_DNA"/>
</dbReference>
<dbReference type="InterPro" id="IPR028098">
    <property type="entry name" value="Glyco_trans_4-like_N"/>
</dbReference>
<accession>A0A6J7IQ93</accession>